<feature type="compositionally biased region" description="Low complexity" evidence="3">
    <location>
        <begin position="293"/>
        <end position="309"/>
    </location>
</feature>
<dbReference type="Pfam" id="PF00005">
    <property type="entry name" value="ABC_tran"/>
    <property type="match status" value="1"/>
</dbReference>
<name>A0ABP8BSU9_9ACTN</name>
<keyword evidence="2" id="KW-0067">ATP-binding</keyword>
<organism evidence="5 6">
    <name type="scientific">Actinomadura meridiana</name>
    <dbReference type="NCBI Taxonomy" id="559626"/>
    <lineage>
        <taxon>Bacteria</taxon>
        <taxon>Bacillati</taxon>
        <taxon>Actinomycetota</taxon>
        <taxon>Actinomycetes</taxon>
        <taxon>Streptosporangiales</taxon>
        <taxon>Thermomonosporaceae</taxon>
        <taxon>Actinomadura</taxon>
    </lineage>
</organism>
<dbReference type="PANTHER" id="PTHR43038:SF3">
    <property type="entry name" value="ABC TRANSPORTER G FAMILY MEMBER 20 ISOFORM X1"/>
    <property type="match status" value="1"/>
</dbReference>
<dbReference type="SMART" id="SM00382">
    <property type="entry name" value="AAA"/>
    <property type="match status" value="1"/>
</dbReference>
<sequence>MSEPLAHADRVTRRFGDFTAVDNVTMTVGAGEIVGLLGANGAGKTTLIRMLLGLVVPTSGAVRLFGRPPSRETRVRLGYVPQGLGLYTDLTSMENLDFVAHAFDRKGRPAKSDVTPEAGGQLVADIGLGLQRRLAFEAALGHEPGLLILDEPTSGVDPLSRTRLWDTIHVQAEKGVGVLVTTHYMQEAQQCDRLVLMSHGRQVAAGTDTDIIGATIAVEVDPEADWSRAFAALDSAGLPVTLAGRLVRVAGTPPDRVAEVLREAGVEAGVRQVPATLEEKMIIIERSADTAEPTPVAPANAASANTASS</sequence>
<evidence type="ECO:0000256" key="3">
    <source>
        <dbReference type="SAM" id="MobiDB-lite"/>
    </source>
</evidence>
<reference evidence="6" key="1">
    <citation type="journal article" date="2019" name="Int. J. Syst. Evol. Microbiol.">
        <title>The Global Catalogue of Microorganisms (GCM) 10K type strain sequencing project: providing services to taxonomists for standard genome sequencing and annotation.</title>
        <authorList>
            <consortium name="The Broad Institute Genomics Platform"/>
            <consortium name="The Broad Institute Genome Sequencing Center for Infectious Disease"/>
            <person name="Wu L."/>
            <person name="Ma J."/>
        </authorList>
    </citation>
    <scope>NUCLEOTIDE SEQUENCE [LARGE SCALE GENOMIC DNA]</scope>
    <source>
        <strain evidence="6">JCM 17440</strain>
    </source>
</reference>
<dbReference type="Proteomes" id="UP001501710">
    <property type="component" value="Unassembled WGS sequence"/>
</dbReference>
<dbReference type="PANTHER" id="PTHR43038">
    <property type="entry name" value="ATP-BINDING CASSETTE, SUB-FAMILY H, MEMBER 1"/>
    <property type="match status" value="1"/>
</dbReference>
<evidence type="ECO:0000313" key="5">
    <source>
        <dbReference type="EMBL" id="GAA4224550.1"/>
    </source>
</evidence>
<keyword evidence="1" id="KW-0547">Nucleotide-binding</keyword>
<evidence type="ECO:0000256" key="2">
    <source>
        <dbReference type="ARBA" id="ARBA00022840"/>
    </source>
</evidence>
<dbReference type="RefSeq" id="WP_344888689.1">
    <property type="nucleotide sequence ID" value="NZ_BAABAS010000003.1"/>
</dbReference>
<dbReference type="InterPro" id="IPR003593">
    <property type="entry name" value="AAA+_ATPase"/>
</dbReference>
<dbReference type="PROSITE" id="PS50893">
    <property type="entry name" value="ABC_TRANSPORTER_2"/>
    <property type="match status" value="1"/>
</dbReference>
<feature type="region of interest" description="Disordered" evidence="3">
    <location>
        <begin position="289"/>
        <end position="309"/>
    </location>
</feature>
<dbReference type="Gene3D" id="3.40.50.300">
    <property type="entry name" value="P-loop containing nucleotide triphosphate hydrolases"/>
    <property type="match status" value="1"/>
</dbReference>
<dbReference type="EMBL" id="BAABAS010000003">
    <property type="protein sequence ID" value="GAA4224550.1"/>
    <property type="molecule type" value="Genomic_DNA"/>
</dbReference>
<dbReference type="InterPro" id="IPR027417">
    <property type="entry name" value="P-loop_NTPase"/>
</dbReference>
<dbReference type="SUPFAM" id="SSF52540">
    <property type="entry name" value="P-loop containing nucleoside triphosphate hydrolases"/>
    <property type="match status" value="1"/>
</dbReference>
<dbReference type="InterPro" id="IPR003439">
    <property type="entry name" value="ABC_transporter-like_ATP-bd"/>
</dbReference>
<evidence type="ECO:0000256" key="1">
    <source>
        <dbReference type="ARBA" id="ARBA00022741"/>
    </source>
</evidence>
<dbReference type="CDD" id="cd03230">
    <property type="entry name" value="ABC_DR_subfamily_A"/>
    <property type="match status" value="1"/>
</dbReference>
<evidence type="ECO:0000259" key="4">
    <source>
        <dbReference type="PROSITE" id="PS50893"/>
    </source>
</evidence>
<proteinExistence type="predicted"/>
<gene>
    <name evidence="5" type="ORF">GCM10022254_04260</name>
</gene>
<evidence type="ECO:0000313" key="6">
    <source>
        <dbReference type="Proteomes" id="UP001501710"/>
    </source>
</evidence>
<keyword evidence="6" id="KW-1185">Reference proteome</keyword>
<accession>A0ABP8BSU9</accession>
<comment type="caution">
    <text evidence="5">The sequence shown here is derived from an EMBL/GenBank/DDBJ whole genome shotgun (WGS) entry which is preliminary data.</text>
</comment>
<feature type="domain" description="ABC transporter" evidence="4">
    <location>
        <begin position="6"/>
        <end position="224"/>
    </location>
</feature>
<protein>
    <recommendedName>
        <fullName evidence="4">ABC transporter domain-containing protein</fullName>
    </recommendedName>
</protein>